<comment type="similarity">
    <text evidence="3 12">Belongs to the CcmD/CycX/HelD family.</text>
</comment>
<sequence>MGDALMQFDSLQSLIAMNGYGAYVWSSYLVFLVVIAALVLGTRLQYRRIVLDQQRLVRIESRKASERKPQNESGS</sequence>
<dbReference type="PANTHER" id="PTHR37531:SF1">
    <property type="entry name" value="HEME EXPORTER PROTEIN D"/>
    <property type="match status" value="1"/>
</dbReference>
<gene>
    <name evidence="13" type="ORF">DES49_2201</name>
</gene>
<dbReference type="InterPro" id="IPR052075">
    <property type="entry name" value="Heme_exporter_D"/>
</dbReference>
<evidence type="ECO:0000256" key="7">
    <source>
        <dbReference type="ARBA" id="ARBA00022519"/>
    </source>
</evidence>
<keyword evidence="7 12" id="KW-0997">Cell inner membrane</keyword>
<feature type="transmembrane region" description="Helical" evidence="12">
    <location>
        <begin position="20"/>
        <end position="40"/>
    </location>
</feature>
<dbReference type="GO" id="GO:0015886">
    <property type="term" value="P:heme transport"/>
    <property type="evidence" value="ECO:0007669"/>
    <property type="project" value="InterPro"/>
</dbReference>
<evidence type="ECO:0000256" key="11">
    <source>
        <dbReference type="ARBA" id="ARBA00023136"/>
    </source>
</evidence>
<evidence type="ECO:0000256" key="8">
    <source>
        <dbReference type="ARBA" id="ARBA00022692"/>
    </source>
</evidence>
<organism evidence="13 14">
    <name type="scientific">Halospina denitrificans</name>
    <dbReference type="NCBI Taxonomy" id="332522"/>
    <lineage>
        <taxon>Bacteria</taxon>
        <taxon>Pseudomonadati</taxon>
        <taxon>Pseudomonadota</taxon>
        <taxon>Gammaproteobacteria</taxon>
        <taxon>Halospina</taxon>
    </lineage>
</organism>
<keyword evidence="11 12" id="KW-0472">Membrane</keyword>
<evidence type="ECO:0000256" key="6">
    <source>
        <dbReference type="ARBA" id="ARBA00022475"/>
    </source>
</evidence>
<keyword evidence="14" id="KW-1185">Reference proteome</keyword>
<evidence type="ECO:0000256" key="9">
    <source>
        <dbReference type="ARBA" id="ARBA00022748"/>
    </source>
</evidence>
<evidence type="ECO:0000256" key="2">
    <source>
        <dbReference type="ARBA" id="ARBA00004377"/>
    </source>
</evidence>
<keyword evidence="6 12" id="KW-1003">Cell membrane</keyword>
<proteinExistence type="inferred from homology"/>
<comment type="function">
    <text evidence="1 12">Required for the export of heme to the periplasm for the biogenesis of c-type cytochromes.</text>
</comment>
<dbReference type="InterPro" id="IPR007078">
    <property type="entry name" value="Haem_export_protD_CcmD"/>
</dbReference>
<dbReference type="GO" id="GO:1903607">
    <property type="term" value="P:cytochrome c biosynthetic process"/>
    <property type="evidence" value="ECO:0007669"/>
    <property type="project" value="TreeGrafter"/>
</dbReference>
<dbReference type="Pfam" id="PF04995">
    <property type="entry name" value="CcmD"/>
    <property type="match status" value="1"/>
</dbReference>
<dbReference type="Proteomes" id="UP000295830">
    <property type="component" value="Unassembled WGS sequence"/>
</dbReference>
<keyword evidence="8 12" id="KW-0812">Transmembrane</keyword>
<dbReference type="EMBL" id="SOAX01000005">
    <property type="protein sequence ID" value="TDT39283.1"/>
    <property type="molecule type" value="Genomic_DNA"/>
</dbReference>
<evidence type="ECO:0000256" key="1">
    <source>
        <dbReference type="ARBA" id="ARBA00002442"/>
    </source>
</evidence>
<protein>
    <recommendedName>
        <fullName evidence="4 12">Heme exporter protein D</fullName>
    </recommendedName>
</protein>
<dbReference type="PANTHER" id="PTHR37531">
    <property type="entry name" value="HEME EXPORTER PROTEIN D"/>
    <property type="match status" value="1"/>
</dbReference>
<name>A0A4R7JQ44_9GAMM</name>
<keyword evidence="10 12" id="KW-1133">Transmembrane helix</keyword>
<dbReference type="NCBIfam" id="TIGR03141">
    <property type="entry name" value="cytochro_ccmD"/>
    <property type="match status" value="1"/>
</dbReference>
<dbReference type="GO" id="GO:0017004">
    <property type="term" value="P:cytochrome complex assembly"/>
    <property type="evidence" value="ECO:0007669"/>
    <property type="project" value="UniProtKB-KW"/>
</dbReference>
<dbReference type="GO" id="GO:0005886">
    <property type="term" value="C:plasma membrane"/>
    <property type="evidence" value="ECO:0007669"/>
    <property type="project" value="UniProtKB-SubCell"/>
</dbReference>
<evidence type="ECO:0000256" key="3">
    <source>
        <dbReference type="ARBA" id="ARBA00008741"/>
    </source>
</evidence>
<keyword evidence="9 12" id="KW-0201">Cytochrome c-type biogenesis</keyword>
<dbReference type="OrthoDB" id="9815607at2"/>
<evidence type="ECO:0000256" key="12">
    <source>
        <dbReference type="RuleBase" id="RU363101"/>
    </source>
</evidence>
<comment type="subcellular location">
    <subcellularLocation>
        <location evidence="2 12">Cell inner membrane</location>
        <topology evidence="2 12">Single-pass membrane protein</topology>
    </subcellularLocation>
</comment>
<evidence type="ECO:0000256" key="4">
    <source>
        <dbReference type="ARBA" id="ARBA00016461"/>
    </source>
</evidence>
<evidence type="ECO:0000313" key="14">
    <source>
        <dbReference type="Proteomes" id="UP000295830"/>
    </source>
</evidence>
<dbReference type="AlphaFoldDB" id="A0A4R7JQ44"/>
<comment type="caution">
    <text evidence="13">The sequence shown here is derived from an EMBL/GenBank/DDBJ whole genome shotgun (WGS) entry which is preliminary data.</text>
</comment>
<keyword evidence="5 12" id="KW-0813">Transport</keyword>
<accession>A0A4R7JQ44</accession>
<reference evidence="13 14" key="1">
    <citation type="submission" date="2019-03" db="EMBL/GenBank/DDBJ databases">
        <title>Genomic Encyclopedia of Type Strains, Phase IV (KMG-IV): sequencing the most valuable type-strain genomes for metagenomic binning, comparative biology and taxonomic classification.</title>
        <authorList>
            <person name="Goeker M."/>
        </authorList>
    </citation>
    <scope>NUCLEOTIDE SEQUENCE [LARGE SCALE GENOMIC DNA]</scope>
    <source>
        <strain evidence="13 14">DSM 15505</strain>
    </source>
</reference>
<evidence type="ECO:0000256" key="5">
    <source>
        <dbReference type="ARBA" id="ARBA00022448"/>
    </source>
</evidence>
<evidence type="ECO:0000313" key="13">
    <source>
        <dbReference type="EMBL" id="TDT39283.1"/>
    </source>
</evidence>
<evidence type="ECO:0000256" key="10">
    <source>
        <dbReference type="ARBA" id="ARBA00022989"/>
    </source>
</evidence>